<dbReference type="SMART" id="SM00387">
    <property type="entry name" value="HATPase_c"/>
    <property type="match status" value="1"/>
</dbReference>
<dbReference type="InterPro" id="IPR013767">
    <property type="entry name" value="PAS_fold"/>
</dbReference>
<dbReference type="InterPro" id="IPR003594">
    <property type="entry name" value="HATPase_dom"/>
</dbReference>
<name>A0A3A0W4I9_STAGA</name>
<dbReference type="GO" id="GO:0005524">
    <property type="term" value="F:ATP binding"/>
    <property type="evidence" value="ECO:0007669"/>
    <property type="project" value="UniProtKB-KW"/>
</dbReference>
<evidence type="ECO:0000256" key="7">
    <source>
        <dbReference type="ARBA" id="ARBA00022679"/>
    </source>
</evidence>
<reference evidence="17 18" key="1">
    <citation type="journal article" date="2016" name="Front. Microbiol.">
        <title>Comprehensive Phylogenetic Analysis of Bovine Non-aureus Staphylococci Species Based on Whole-Genome Sequencing.</title>
        <authorList>
            <person name="Naushad S."/>
            <person name="Barkema H.W."/>
            <person name="Luby C."/>
            <person name="Condas L.A."/>
            <person name="Nobrega D.B."/>
            <person name="Carson D.A."/>
            <person name="De Buck J."/>
        </authorList>
    </citation>
    <scope>NUCLEOTIDE SEQUENCE [LARGE SCALE GENOMIC DNA]</scope>
    <source>
        <strain evidence="17 18">SNUC 4781</strain>
    </source>
</reference>
<dbReference type="InterPro" id="IPR005467">
    <property type="entry name" value="His_kinase_dom"/>
</dbReference>
<dbReference type="Proteomes" id="UP000265541">
    <property type="component" value="Unassembled WGS sequence"/>
</dbReference>
<dbReference type="InterPro" id="IPR036890">
    <property type="entry name" value="HATPase_C_sf"/>
</dbReference>
<dbReference type="PANTHER" id="PTHR44936">
    <property type="entry name" value="SENSOR PROTEIN CREC"/>
    <property type="match status" value="1"/>
</dbReference>
<evidence type="ECO:0000313" key="17">
    <source>
        <dbReference type="EMBL" id="RIP34897.1"/>
    </source>
</evidence>
<evidence type="ECO:0000256" key="6">
    <source>
        <dbReference type="ARBA" id="ARBA00022553"/>
    </source>
</evidence>
<evidence type="ECO:0000256" key="8">
    <source>
        <dbReference type="ARBA" id="ARBA00022692"/>
    </source>
</evidence>
<dbReference type="GO" id="GO:0006355">
    <property type="term" value="P:regulation of DNA-templated transcription"/>
    <property type="evidence" value="ECO:0007669"/>
    <property type="project" value="InterPro"/>
</dbReference>
<evidence type="ECO:0000256" key="11">
    <source>
        <dbReference type="ARBA" id="ARBA00022840"/>
    </source>
</evidence>
<dbReference type="Pfam" id="PF00989">
    <property type="entry name" value="PAS"/>
    <property type="match status" value="1"/>
</dbReference>
<dbReference type="SUPFAM" id="SSF55874">
    <property type="entry name" value="ATPase domain of HSP90 chaperone/DNA topoisomerase II/histidine kinase"/>
    <property type="match status" value="1"/>
</dbReference>
<dbReference type="EC" id="2.7.13.3" evidence="3"/>
<proteinExistence type="predicted"/>
<dbReference type="FunFam" id="3.30.450.20:FF:000018">
    <property type="entry name" value="Sensor histidine kinase DcuS"/>
    <property type="match status" value="1"/>
</dbReference>
<dbReference type="InterPro" id="IPR004358">
    <property type="entry name" value="Sig_transdc_His_kin-like_C"/>
</dbReference>
<protein>
    <recommendedName>
        <fullName evidence="4">Sensor protein kinase WalK</fullName>
        <ecNumber evidence="3">2.7.13.3</ecNumber>
    </recommendedName>
</protein>
<evidence type="ECO:0000256" key="15">
    <source>
        <dbReference type="SAM" id="Phobius"/>
    </source>
</evidence>
<dbReference type="Gene3D" id="3.30.565.10">
    <property type="entry name" value="Histidine kinase-like ATPase, C-terminal domain"/>
    <property type="match status" value="1"/>
</dbReference>
<dbReference type="Gene3D" id="3.30.450.20">
    <property type="entry name" value="PAS domain"/>
    <property type="match status" value="2"/>
</dbReference>
<evidence type="ECO:0000256" key="10">
    <source>
        <dbReference type="ARBA" id="ARBA00022777"/>
    </source>
</evidence>
<dbReference type="InterPro" id="IPR029151">
    <property type="entry name" value="Sensor-like_sf"/>
</dbReference>
<evidence type="ECO:0000259" key="16">
    <source>
        <dbReference type="PROSITE" id="PS50109"/>
    </source>
</evidence>
<dbReference type="InterPro" id="IPR039506">
    <property type="entry name" value="SPOB_a"/>
</dbReference>
<dbReference type="Gene3D" id="1.10.287.130">
    <property type="match status" value="1"/>
</dbReference>
<keyword evidence="11" id="KW-0067">ATP-binding</keyword>
<organism evidence="17 18">
    <name type="scientific">Staphylococcus gallinarum</name>
    <dbReference type="NCBI Taxonomy" id="1293"/>
    <lineage>
        <taxon>Bacteria</taxon>
        <taxon>Bacillati</taxon>
        <taxon>Bacillota</taxon>
        <taxon>Bacilli</taxon>
        <taxon>Bacillales</taxon>
        <taxon>Staphylococcaceae</taxon>
        <taxon>Staphylococcus</taxon>
    </lineage>
</organism>
<evidence type="ECO:0000256" key="5">
    <source>
        <dbReference type="ARBA" id="ARBA00022475"/>
    </source>
</evidence>
<evidence type="ECO:0000256" key="1">
    <source>
        <dbReference type="ARBA" id="ARBA00000085"/>
    </source>
</evidence>
<dbReference type="SUPFAM" id="SSF55890">
    <property type="entry name" value="Sporulation response regulatory protein Spo0B"/>
    <property type="match status" value="1"/>
</dbReference>
<dbReference type="GO" id="GO:0000155">
    <property type="term" value="F:phosphorelay sensor kinase activity"/>
    <property type="evidence" value="ECO:0007669"/>
    <property type="project" value="InterPro"/>
</dbReference>
<dbReference type="InterPro" id="IPR035965">
    <property type="entry name" value="PAS-like_dom_sf"/>
</dbReference>
<feature type="transmembrane region" description="Helical" evidence="15">
    <location>
        <begin position="178"/>
        <end position="196"/>
    </location>
</feature>
<keyword evidence="5" id="KW-1003">Cell membrane</keyword>
<evidence type="ECO:0000256" key="2">
    <source>
        <dbReference type="ARBA" id="ARBA00004651"/>
    </source>
</evidence>
<keyword evidence="7 17" id="KW-0808">Transferase</keyword>
<evidence type="ECO:0000256" key="12">
    <source>
        <dbReference type="ARBA" id="ARBA00022989"/>
    </source>
</evidence>
<gene>
    <name evidence="17" type="primary">dcuS</name>
    <name evidence="17" type="ORF">BUZ14_06895</name>
</gene>
<dbReference type="InterPro" id="IPR050980">
    <property type="entry name" value="2C_sensor_his_kinase"/>
</dbReference>
<dbReference type="SUPFAM" id="SSF55785">
    <property type="entry name" value="PYP-like sensor domain (PAS domain)"/>
    <property type="match status" value="1"/>
</dbReference>
<comment type="catalytic activity">
    <reaction evidence="1">
        <text>ATP + protein L-histidine = ADP + protein N-phospho-L-histidine.</text>
        <dbReference type="EC" id="2.7.13.3"/>
    </reaction>
</comment>
<keyword evidence="6" id="KW-0597">Phosphoprotein</keyword>
<dbReference type="EMBL" id="QYJN01000003">
    <property type="protein sequence ID" value="RIP34897.1"/>
    <property type="molecule type" value="Genomic_DNA"/>
</dbReference>
<dbReference type="SUPFAM" id="SSF103190">
    <property type="entry name" value="Sensory domain-like"/>
    <property type="match status" value="1"/>
</dbReference>
<evidence type="ECO:0000256" key="4">
    <source>
        <dbReference type="ARBA" id="ARBA00017772"/>
    </source>
</evidence>
<dbReference type="AlphaFoldDB" id="A0A3A0W4I9"/>
<dbReference type="InterPro" id="IPR033463">
    <property type="entry name" value="sCache_3"/>
</dbReference>
<evidence type="ECO:0000313" key="18">
    <source>
        <dbReference type="Proteomes" id="UP000265541"/>
    </source>
</evidence>
<dbReference type="InterPro" id="IPR016120">
    <property type="entry name" value="Sig_transdc_His_kin_SpoOB"/>
</dbReference>
<dbReference type="Pfam" id="PF14689">
    <property type="entry name" value="SPOB_a"/>
    <property type="match status" value="1"/>
</dbReference>
<keyword evidence="10 17" id="KW-0418">Kinase</keyword>
<dbReference type="OrthoDB" id="9792686at2"/>
<evidence type="ECO:0000256" key="14">
    <source>
        <dbReference type="ARBA" id="ARBA00023136"/>
    </source>
</evidence>
<accession>A0A3A0W4I9</accession>
<evidence type="ECO:0000256" key="9">
    <source>
        <dbReference type="ARBA" id="ARBA00022741"/>
    </source>
</evidence>
<keyword evidence="14 15" id="KW-0472">Membrane</keyword>
<dbReference type="PROSITE" id="PS50109">
    <property type="entry name" value="HIS_KIN"/>
    <property type="match status" value="1"/>
</dbReference>
<dbReference type="InterPro" id="IPR000014">
    <property type="entry name" value="PAS"/>
</dbReference>
<feature type="transmembrane region" description="Helical" evidence="15">
    <location>
        <begin position="12"/>
        <end position="35"/>
    </location>
</feature>
<keyword evidence="8 15" id="KW-0812">Transmembrane</keyword>
<keyword evidence="12 15" id="KW-1133">Transmembrane helix</keyword>
<dbReference type="GO" id="GO:0005886">
    <property type="term" value="C:plasma membrane"/>
    <property type="evidence" value="ECO:0007669"/>
    <property type="project" value="UniProtKB-SubCell"/>
</dbReference>
<comment type="caution">
    <text evidence="17">The sequence shown here is derived from an EMBL/GenBank/DDBJ whole genome shotgun (WGS) entry which is preliminary data.</text>
</comment>
<comment type="subcellular location">
    <subcellularLocation>
        <location evidence="2">Cell membrane</location>
        <topology evidence="2">Multi-pass membrane protein</topology>
    </subcellularLocation>
</comment>
<keyword evidence="9" id="KW-0547">Nucleotide-binding</keyword>
<dbReference type="Pfam" id="PF02518">
    <property type="entry name" value="HATPase_c"/>
    <property type="match status" value="1"/>
</dbReference>
<sequence>MGTILQKRQFKLSTIIIIYVCLVVIFSLLITSLLISNTVRNAVHKTAEEKSEVISRTIAQSDIVKSGLKHKKEEQSIQKYTSEIQQATGVQFIVVMDMQGTRKSHPNPKLIGKRFQGGDETKALRGHSTSSISEGTLGKSLRSFTPIYDNNNTQIGVVAVGVPMKHVNEAFADGNKKILIGTILGILVGIIGAFMVSRYIKRTLLGLEPSAIAKLLEERNTMLQSVHEGIVAVDHEGKINLVNRSAKDIFRKAGLPDKAIGVKINDYMQSTQLPKVLENGRPEVDEEQNINGIKILVNRVPLYVNNEIVGAISTFRDKTEISQLSEQLVGVKTYAETLRAQSHEFSNRLHVILGMLQMENYDDLKQYIYEIVDHGTQENENIAVNIKDAVLAGFLIGKLSLAREQNIELAIINQTVIPEPQHSYLTHDTITIIGNLIDNSLEALTATKLKHKSIEVYLQYANDVLTIDVIDSGHGLSESLEEEIFKKGYSTKGDHRGYGLYLVKQSIDNLGGQITLQPSAKRNTHFTVMVPYEEKRNQ</sequence>
<keyword evidence="13" id="KW-0902">Two-component regulatory system</keyword>
<evidence type="ECO:0000256" key="3">
    <source>
        <dbReference type="ARBA" id="ARBA00012438"/>
    </source>
</evidence>
<dbReference type="SMART" id="SM00091">
    <property type="entry name" value="PAS"/>
    <property type="match status" value="1"/>
</dbReference>
<dbReference type="PRINTS" id="PR00344">
    <property type="entry name" value="BCTRLSENSOR"/>
</dbReference>
<dbReference type="Pfam" id="PF17203">
    <property type="entry name" value="sCache_3_2"/>
    <property type="match status" value="1"/>
</dbReference>
<evidence type="ECO:0000256" key="13">
    <source>
        <dbReference type="ARBA" id="ARBA00023012"/>
    </source>
</evidence>
<dbReference type="NCBIfam" id="NF008298">
    <property type="entry name" value="PRK11086.1"/>
    <property type="match status" value="1"/>
</dbReference>
<feature type="domain" description="Histidine kinase" evidence="16">
    <location>
        <begin position="432"/>
        <end position="534"/>
    </location>
</feature>
<dbReference type="PANTHER" id="PTHR44936:SF10">
    <property type="entry name" value="SENSOR PROTEIN RSTB"/>
    <property type="match status" value="1"/>
</dbReference>